<dbReference type="eggNOG" id="KOG2112">
    <property type="taxonomic scope" value="Eukaryota"/>
</dbReference>
<evidence type="ECO:0000256" key="12">
    <source>
        <dbReference type="ARBA" id="ARBA00047337"/>
    </source>
</evidence>
<evidence type="ECO:0000313" key="14">
    <source>
        <dbReference type="EMBL" id="GAA99410.1"/>
    </source>
</evidence>
<dbReference type="GO" id="GO:0006631">
    <property type="term" value="P:fatty acid metabolic process"/>
    <property type="evidence" value="ECO:0007669"/>
    <property type="project" value="UniProtKB-KW"/>
</dbReference>
<dbReference type="EC" id="3.1.2.22" evidence="3"/>
<dbReference type="Proteomes" id="UP000009131">
    <property type="component" value="Unassembled WGS sequence"/>
</dbReference>
<reference evidence="14 15" key="1">
    <citation type="journal article" date="2011" name="J. Gen. Appl. Microbiol.">
        <title>Draft genome sequencing of the enigmatic basidiomycete Mixia osmundae.</title>
        <authorList>
            <person name="Nishida H."/>
            <person name="Nagatsuka Y."/>
            <person name="Sugiyama J."/>
        </authorList>
    </citation>
    <scope>NUCLEOTIDE SEQUENCE [LARGE SCALE GENOMIC DNA]</scope>
    <source>
        <strain evidence="15">CBS 9802 / IAM 14324 / JCM 22182 / KY 12970</strain>
    </source>
</reference>
<keyword evidence="15" id="KW-1185">Reference proteome</keyword>
<protein>
    <recommendedName>
        <fullName evidence="4">Acyl-protein thioesterase 1</fullName>
        <ecNumber evidence="3">3.1.2.22</ecNumber>
    </recommendedName>
    <alternativeName>
        <fullName evidence="11">Palmitoyl-protein hydrolase</fullName>
    </alternativeName>
</protein>
<dbReference type="STRING" id="764103.G7E9U1"/>
<gene>
    <name evidence="14" type="primary">Mo06108</name>
    <name evidence="14" type="ORF">E5Q_06108</name>
</gene>
<dbReference type="AlphaFoldDB" id="G7E9U1"/>
<keyword evidence="5" id="KW-0719">Serine esterase</keyword>
<name>G7E9U1_MIXOS</name>
<feature type="domain" description="Phospholipase/carboxylesterase/thioesterase" evidence="13">
    <location>
        <begin position="3"/>
        <end position="228"/>
    </location>
</feature>
<comment type="function">
    <text evidence="10">Hydrolyzes fatty acids from S-acylated cysteine residues in proteins with a strong preference for palmitoylated G-alpha proteins over other acyl substrates. Mediates the deacylation of G-alpha proteins such as GPA1 in vivo, but has weak or no activity toward palmitoylated Ras proteins. Has weak lysophospholipase activity in vitro; however such activity may not exist in vivo.</text>
</comment>
<evidence type="ECO:0000256" key="7">
    <source>
        <dbReference type="ARBA" id="ARBA00022801"/>
    </source>
</evidence>
<keyword evidence="8" id="KW-0276">Fatty acid metabolism</keyword>
<dbReference type="SUPFAM" id="SSF53474">
    <property type="entry name" value="alpha/beta-Hydrolases"/>
    <property type="match status" value="1"/>
</dbReference>
<evidence type="ECO:0000256" key="11">
    <source>
        <dbReference type="ARBA" id="ARBA00031195"/>
    </source>
</evidence>
<dbReference type="PANTHER" id="PTHR10655">
    <property type="entry name" value="LYSOPHOSPHOLIPASE-RELATED"/>
    <property type="match status" value="1"/>
</dbReference>
<dbReference type="EMBL" id="BABT02000220">
    <property type="protein sequence ID" value="GAA99410.1"/>
    <property type="molecule type" value="Genomic_DNA"/>
</dbReference>
<reference evidence="14 15" key="2">
    <citation type="journal article" date="2012" name="Open Biol.">
        <title>Characteristics of nucleosomes and linker DNA regions on the genome of the basidiomycete Mixia osmundae revealed by mono- and dinucleosome mapping.</title>
        <authorList>
            <person name="Nishida H."/>
            <person name="Kondo S."/>
            <person name="Matsumoto T."/>
            <person name="Suzuki Y."/>
            <person name="Yoshikawa H."/>
            <person name="Taylor T.D."/>
            <person name="Sugiyama J."/>
        </authorList>
    </citation>
    <scope>NUCLEOTIDE SEQUENCE [LARGE SCALE GENOMIC DNA]</scope>
    <source>
        <strain evidence="15">CBS 9802 / IAM 14324 / JCM 22182 / KY 12970</strain>
    </source>
</reference>
<comment type="subcellular location">
    <subcellularLocation>
        <location evidence="1">Cytoplasm</location>
    </subcellularLocation>
</comment>
<evidence type="ECO:0000259" key="13">
    <source>
        <dbReference type="Pfam" id="PF02230"/>
    </source>
</evidence>
<dbReference type="GO" id="GO:0005737">
    <property type="term" value="C:cytoplasm"/>
    <property type="evidence" value="ECO:0007669"/>
    <property type="project" value="UniProtKB-SubCell"/>
</dbReference>
<comment type="similarity">
    <text evidence="2">Belongs to the AB hydrolase superfamily. AB hydrolase 2 family.</text>
</comment>
<dbReference type="OMA" id="WYDILAM"/>
<proteinExistence type="inferred from homology"/>
<dbReference type="InterPro" id="IPR050565">
    <property type="entry name" value="LYPA1-2/EST-like"/>
</dbReference>
<dbReference type="GO" id="GO:0052689">
    <property type="term" value="F:carboxylic ester hydrolase activity"/>
    <property type="evidence" value="ECO:0007669"/>
    <property type="project" value="UniProtKB-KW"/>
</dbReference>
<comment type="catalytic activity">
    <reaction evidence="12">
        <text>S-hexadecanoyl-L-cysteinyl-[protein] + H2O = L-cysteinyl-[protein] + hexadecanoate + H(+)</text>
        <dbReference type="Rhea" id="RHEA:19233"/>
        <dbReference type="Rhea" id="RHEA-COMP:10131"/>
        <dbReference type="Rhea" id="RHEA-COMP:11032"/>
        <dbReference type="ChEBI" id="CHEBI:7896"/>
        <dbReference type="ChEBI" id="CHEBI:15377"/>
        <dbReference type="ChEBI" id="CHEBI:15378"/>
        <dbReference type="ChEBI" id="CHEBI:29950"/>
        <dbReference type="ChEBI" id="CHEBI:74151"/>
        <dbReference type="EC" id="3.1.2.22"/>
    </reaction>
</comment>
<dbReference type="GO" id="GO:0008474">
    <property type="term" value="F:palmitoyl-(protein) hydrolase activity"/>
    <property type="evidence" value="ECO:0007669"/>
    <property type="project" value="UniProtKB-EC"/>
</dbReference>
<evidence type="ECO:0000256" key="2">
    <source>
        <dbReference type="ARBA" id="ARBA00006499"/>
    </source>
</evidence>
<dbReference type="InterPro" id="IPR029058">
    <property type="entry name" value="AB_hydrolase_fold"/>
</dbReference>
<evidence type="ECO:0000256" key="1">
    <source>
        <dbReference type="ARBA" id="ARBA00004496"/>
    </source>
</evidence>
<keyword evidence="9" id="KW-0443">Lipid metabolism</keyword>
<dbReference type="FunFam" id="3.40.50.1820:FF:000010">
    <property type="entry name" value="Acyl-protein thioesterase 2"/>
    <property type="match status" value="1"/>
</dbReference>
<evidence type="ECO:0000256" key="5">
    <source>
        <dbReference type="ARBA" id="ARBA00022487"/>
    </source>
</evidence>
<evidence type="ECO:0000256" key="3">
    <source>
        <dbReference type="ARBA" id="ARBA00012423"/>
    </source>
</evidence>
<evidence type="ECO:0000256" key="10">
    <source>
        <dbReference type="ARBA" id="ARBA00029392"/>
    </source>
</evidence>
<evidence type="ECO:0000256" key="8">
    <source>
        <dbReference type="ARBA" id="ARBA00022832"/>
    </source>
</evidence>
<dbReference type="PANTHER" id="PTHR10655:SF17">
    <property type="entry name" value="LYSOPHOSPHOLIPASE-LIKE PROTEIN 1"/>
    <property type="match status" value="1"/>
</dbReference>
<sequence>MAKPLIVNARGKHTASVIFSHGLGDSAEGWSFLAQELGSKLPHIRWIFTNAPIQPVTLNFGQSMPSWYDIKSLSPDVRESTGTQKPSDEDERGMLQSVSHINSLVTQEVDAGVPSNRIVCGGFSQGGVISVLTMLTSERKLAGLCALSCYLPLRYKVKSMMTDHARSTPVFWGHGTADPVVRYSWGSASVDYLRDQLKLKHIQFESYPGMAHSANPKELKDVYEWLQRVVPAEGDAKF</sequence>
<evidence type="ECO:0000256" key="6">
    <source>
        <dbReference type="ARBA" id="ARBA00022490"/>
    </source>
</evidence>
<dbReference type="Pfam" id="PF02230">
    <property type="entry name" value="Abhydrolase_2"/>
    <property type="match status" value="1"/>
</dbReference>
<dbReference type="OrthoDB" id="2418081at2759"/>
<dbReference type="InParanoid" id="G7E9U1"/>
<dbReference type="Gene3D" id="3.40.50.1820">
    <property type="entry name" value="alpha/beta hydrolase"/>
    <property type="match status" value="1"/>
</dbReference>
<dbReference type="HOGENOM" id="CLU_049413_3_8_1"/>
<evidence type="ECO:0000256" key="4">
    <source>
        <dbReference type="ARBA" id="ARBA00014923"/>
    </source>
</evidence>
<dbReference type="RefSeq" id="XP_014568644.1">
    <property type="nucleotide sequence ID" value="XM_014713158.1"/>
</dbReference>
<dbReference type="InterPro" id="IPR003140">
    <property type="entry name" value="PLipase/COase/thioEstase"/>
</dbReference>
<accession>G7E9U1</accession>
<evidence type="ECO:0000256" key="9">
    <source>
        <dbReference type="ARBA" id="ARBA00023098"/>
    </source>
</evidence>
<evidence type="ECO:0000313" key="15">
    <source>
        <dbReference type="Proteomes" id="UP000009131"/>
    </source>
</evidence>
<keyword evidence="6" id="KW-0963">Cytoplasm</keyword>
<keyword evidence="7" id="KW-0378">Hydrolase</keyword>
<dbReference type="FunCoup" id="G7E9U1">
    <property type="interactions" value="321"/>
</dbReference>
<comment type="caution">
    <text evidence="14">The sequence shown here is derived from an EMBL/GenBank/DDBJ whole genome shotgun (WGS) entry which is preliminary data.</text>
</comment>
<organism evidence="14 15">
    <name type="scientific">Mixia osmundae (strain CBS 9802 / IAM 14324 / JCM 22182 / KY 12970)</name>
    <dbReference type="NCBI Taxonomy" id="764103"/>
    <lineage>
        <taxon>Eukaryota</taxon>
        <taxon>Fungi</taxon>
        <taxon>Dikarya</taxon>
        <taxon>Basidiomycota</taxon>
        <taxon>Pucciniomycotina</taxon>
        <taxon>Mixiomycetes</taxon>
        <taxon>Mixiales</taxon>
        <taxon>Mixiaceae</taxon>
        <taxon>Mixia</taxon>
    </lineage>
</organism>